<name>A0A835SFN5_CHLIN</name>
<feature type="signal peptide" evidence="12">
    <location>
        <begin position="1"/>
        <end position="26"/>
    </location>
</feature>
<dbReference type="Pfam" id="PF00445">
    <property type="entry name" value="Ribonuclease_T2"/>
    <property type="match status" value="1"/>
</dbReference>
<dbReference type="GO" id="GO:0003723">
    <property type="term" value="F:RNA binding"/>
    <property type="evidence" value="ECO:0007669"/>
    <property type="project" value="InterPro"/>
</dbReference>
<dbReference type="OrthoDB" id="435754at2759"/>
<dbReference type="InterPro" id="IPR001568">
    <property type="entry name" value="RNase_T2-like"/>
</dbReference>
<feature type="region of interest" description="Disordered" evidence="11">
    <location>
        <begin position="375"/>
        <end position="394"/>
    </location>
</feature>
<feature type="compositionally biased region" description="Low complexity" evidence="11">
    <location>
        <begin position="521"/>
        <end position="530"/>
    </location>
</feature>
<comment type="caution">
    <text evidence="13">The sequence shown here is derived from an EMBL/GenBank/DDBJ whole genome shotgun (WGS) entry which is preliminary data.</text>
</comment>
<dbReference type="FunFam" id="3.90.730.10:FF:000007">
    <property type="entry name" value="Ribonuclease T2"/>
    <property type="match status" value="1"/>
</dbReference>
<keyword evidence="2" id="KW-0540">Nuclease</keyword>
<feature type="region of interest" description="Disordered" evidence="11">
    <location>
        <begin position="313"/>
        <end position="343"/>
    </location>
</feature>
<dbReference type="GO" id="GO:0006401">
    <property type="term" value="P:RNA catabolic process"/>
    <property type="evidence" value="ECO:0007669"/>
    <property type="project" value="TreeGrafter"/>
</dbReference>
<dbReference type="CDD" id="cd01061">
    <property type="entry name" value="RNase_T2_euk"/>
    <property type="match status" value="1"/>
</dbReference>
<evidence type="ECO:0000313" key="14">
    <source>
        <dbReference type="Proteomes" id="UP000650467"/>
    </source>
</evidence>
<keyword evidence="10" id="KW-0175">Coiled coil</keyword>
<reference evidence="13" key="1">
    <citation type="journal article" date="2020" name="bioRxiv">
        <title>Comparative genomics of Chlamydomonas.</title>
        <authorList>
            <person name="Craig R.J."/>
            <person name="Hasan A.R."/>
            <person name="Ness R.W."/>
            <person name="Keightley P.D."/>
        </authorList>
    </citation>
    <scope>NUCLEOTIDE SEQUENCE</scope>
    <source>
        <strain evidence="13">SAG 7.73</strain>
    </source>
</reference>
<accession>A0A835SFN5</accession>
<dbReference type="InterPro" id="IPR036430">
    <property type="entry name" value="RNase_T2-like_sf"/>
</dbReference>
<dbReference type="PROSITE" id="PS00531">
    <property type="entry name" value="RNASE_T2_2"/>
    <property type="match status" value="1"/>
</dbReference>
<evidence type="ECO:0000256" key="1">
    <source>
        <dbReference type="ARBA" id="ARBA00007469"/>
    </source>
</evidence>
<dbReference type="EMBL" id="JAEHOC010000048">
    <property type="protein sequence ID" value="KAG2426353.1"/>
    <property type="molecule type" value="Genomic_DNA"/>
</dbReference>
<dbReference type="GO" id="GO:0033897">
    <property type="term" value="F:ribonuclease T2 activity"/>
    <property type="evidence" value="ECO:0007669"/>
    <property type="project" value="InterPro"/>
</dbReference>
<dbReference type="PROSITE" id="PS00530">
    <property type="entry name" value="RNASE_T2_1"/>
    <property type="match status" value="1"/>
</dbReference>
<dbReference type="Gene3D" id="3.90.730.10">
    <property type="entry name" value="Ribonuclease T2-like"/>
    <property type="match status" value="1"/>
</dbReference>
<evidence type="ECO:0000256" key="12">
    <source>
        <dbReference type="SAM" id="SignalP"/>
    </source>
</evidence>
<comment type="similarity">
    <text evidence="1 9">Belongs to the RNase T2 family.</text>
</comment>
<dbReference type="AlphaFoldDB" id="A0A835SFN5"/>
<evidence type="ECO:0000256" key="7">
    <source>
        <dbReference type="ARBA" id="ARBA00023239"/>
    </source>
</evidence>
<dbReference type="SUPFAM" id="SSF55895">
    <property type="entry name" value="Ribonuclease Rh-like"/>
    <property type="match status" value="1"/>
</dbReference>
<proteinExistence type="inferred from homology"/>
<dbReference type="InterPro" id="IPR033697">
    <property type="entry name" value="Ribonuclease_T2_eukaryotic"/>
</dbReference>
<feature type="active site" evidence="8">
    <location>
        <position position="125"/>
    </location>
</feature>
<dbReference type="InterPro" id="IPR018188">
    <property type="entry name" value="RNase_T2_His_AS_1"/>
</dbReference>
<keyword evidence="4" id="KW-0255">Endonuclease</keyword>
<feature type="active site" evidence="8">
    <location>
        <position position="74"/>
    </location>
</feature>
<dbReference type="GO" id="GO:0016787">
    <property type="term" value="F:hydrolase activity"/>
    <property type="evidence" value="ECO:0007669"/>
    <property type="project" value="UniProtKB-KW"/>
</dbReference>
<evidence type="ECO:0000256" key="11">
    <source>
        <dbReference type="SAM" id="MobiDB-lite"/>
    </source>
</evidence>
<feature type="chain" id="PRO_5032414548" evidence="12">
    <location>
        <begin position="27"/>
        <end position="965"/>
    </location>
</feature>
<evidence type="ECO:0000256" key="4">
    <source>
        <dbReference type="ARBA" id="ARBA00022759"/>
    </source>
</evidence>
<keyword evidence="3 12" id="KW-0732">Signal</keyword>
<dbReference type="GO" id="GO:0005576">
    <property type="term" value="C:extracellular region"/>
    <property type="evidence" value="ECO:0007669"/>
    <property type="project" value="TreeGrafter"/>
</dbReference>
<keyword evidence="5" id="KW-0378">Hydrolase</keyword>
<evidence type="ECO:0000313" key="13">
    <source>
        <dbReference type="EMBL" id="KAG2426353.1"/>
    </source>
</evidence>
<feature type="compositionally biased region" description="Low complexity" evidence="11">
    <location>
        <begin position="375"/>
        <end position="387"/>
    </location>
</feature>
<dbReference type="InterPro" id="IPR033130">
    <property type="entry name" value="RNase_T2_His_AS_2"/>
</dbReference>
<keyword evidence="7" id="KW-0456">Lyase</keyword>
<evidence type="ECO:0000256" key="10">
    <source>
        <dbReference type="SAM" id="Coils"/>
    </source>
</evidence>
<evidence type="ECO:0000256" key="3">
    <source>
        <dbReference type="ARBA" id="ARBA00022729"/>
    </source>
</evidence>
<gene>
    <name evidence="13" type="ORF">HXX76_013110</name>
</gene>
<feature type="coiled-coil region" evidence="10">
    <location>
        <begin position="741"/>
        <end position="768"/>
    </location>
</feature>
<dbReference type="PANTHER" id="PTHR11240:SF22">
    <property type="entry name" value="RIBONUCLEASE T2"/>
    <property type="match status" value="1"/>
</dbReference>
<evidence type="ECO:0000256" key="5">
    <source>
        <dbReference type="ARBA" id="ARBA00022801"/>
    </source>
</evidence>
<keyword evidence="6" id="KW-1015">Disulfide bond</keyword>
<dbReference type="Proteomes" id="UP000650467">
    <property type="component" value="Unassembled WGS sequence"/>
</dbReference>
<evidence type="ECO:0000256" key="9">
    <source>
        <dbReference type="RuleBase" id="RU004328"/>
    </source>
</evidence>
<keyword evidence="14" id="KW-1185">Reference proteome</keyword>
<evidence type="ECO:0000256" key="8">
    <source>
        <dbReference type="PIRSR" id="PIRSR633697-1"/>
    </source>
</evidence>
<feature type="region of interest" description="Disordered" evidence="11">
    <location>
        <begin position="518"/>
        <end position="543"/>
    </location>
</feature>
<evidence type="ECO:0000256" key="2">
    <source>
        <dbReference type="ARBA" id="ARBA00022722"/>
    </source>
</evidence>
<dbReference type="PANTHER" id="PTHR11240">
    <property type="entry name" value="RIBONUCLEASE T2"/>
    <property type="match status" value="1"/>
</dbReference>
<protein>
    <submittedName>
        <fullName evidence="13">Uncharacterized protein</fullName>
    </submittedName>
</protein>
<feature type="active site" evidence="8">
    <location>
        <position position="129"/>
    </location>
</feature>
<organism evidence="13 14">
    <name type="scientific">Chlamydomonas incerta</name>
    <dbReference type="NCBI Taxonomy" id="51695"/>
    <lineage>
        <taxon>Eukaryota</taxon>
        <taxon>Viridiplantae</taxon>
        <taxon>Chlorophyta</taxon>
        <taxon>core chlorophytes</taxon>
        <taxon>Chlorophyceae</taxon>
        <taxon>CS clade</taxon>
        <taxon>Chlamydomonadales</taxon>
        <taxon>Chlamydomonadaceae</taxon>
        <taxon>Chlamydomonas</taxon>
    </lineage>
</organism>
<evidence type="ECO:0000256" key="6">
    <source>
        <dbReference type="ARBA" id="ARBA00023157"/>
    </source>
</evidence>
<sequence length="965" mass="98045">MAQRAPLWACCCILWAASFLVGISSAARPTLKAVRDEAKGFDYFMFVRQWPGSYCGTHACPLLEDAGPFHFTIHGLWPNYNDGTWPQFCDASYKFDEEEVSDLEGALDLEWPSFMGENADFWDHEWSKHGTCALDLFPREHRFFKTVLKLHWKYDIAAALRAANILPSKTHTYKASELADAVEDMYGARPVIHCYNKQLSEVWMCVDKDLKPFTCDSHQKDTCAEVSIPPLPRKKSSGGGKAARAALVKAALLAEEEEQVAATAAGGRGSAGGNDDFDALNGQLAAARAAAAADAAAAVVSSGADRAVLAARSQEVAPERVQTPDQLVEQRSEAVAAQEQQEGDGALPLDSLFSALTASRQAAADMLLPLLTGTGSSSSGAGSSSGANTQEPEPELQVDPVVAAPGDVMGGGAEAEAEAGAEAVAVAGGVADDDSVFAFLAGAHKLLRGAVAAAAESLAAGAAASEQQQQRLAAVQQLAAAMATAGAEERVSNVGESYSAADSAGAVDVAVPQTVEEAELSAEAQAAAEAEAAESDVLSGGEEEEDEYLAGNMYVDWLPLAAASHAAAANAAADAVASATISAAASIVSALADQGVAQGEAGDAAAAAAAGAAAAVGEGDQWDAWQQEQVAHATELVQLAAARQALVVAAALQAQHAQQLQADVLRGVLGALASRVGSVVQRLQQVSQSEGSADDEYDQAAGALAGDAAVQAPREIDGLGVGGFVWTSKLRAAAHAAAAAAAAAMQEAEAADEAAAAAQQQRAAARSRSAGGAAAAVAGSSGGGAAGGSRVSVAADGDGHLTWVVQPVMVLREGGRRSAGASGSLDWVALGQMVCATVLAVSLALLALMALARAVQTELDEAAAVAAAAAVEQERARPAAAGCPVSWLFPGRRQRAAQPAAGGAGELAEPLLLAEAAGKAEPEAGESQRGGCSESLLRAGIIVVLPVEGGSGQPQQQQHPYAATH</sequence>